<dbReference type="PROSITE" id="PS51354">
    <property type="entry name" value="GLUTAREDOXIN_2"/>
    <property type="match status" value="1"/>
</dbReference>
<dbReference type="RefSeq" id="XP_001021213.4">
    <property type="nucleotide sequence ID" value="XM_001021213.4"/>
</dbReference>
<gene>
    <name evidence="3" type="ORF">TTHERM_00924320</name>
</gene>
<dbReference type="Pfam" id="PF13409">
    <property type="entry name" value="GST_N_2"/>
    <property type="match status" value="1"/>
</dbReference>
<dbReference type="HOGENOM" id="CLU_090185_0_0_1"/>
<dbReference type="InterPro" id="IPR010987">
    <property type="entry name" value="Glutathione-S-Trfase_C-like"/>
</dbReference>
<proteinExistence type="predicted"/>
<dbReference type="InterPro" id="IPR036282">
    <property type="entry name" value="Glutathione-S-Trfase_C_sf"/>
</dbReference>
<feature type="non-terminal residue" evidence="3">
    <location>
        <position position="1"/>
    </location>
</feature>
<name>Q23WL2_TETTS</name>
<dbReference type="CDD" id="cd00570">
    <property type="entry name" value="GST_N_family"/>
    <property type="match status" value="1"/>
</dbReference>
<dbReference type="STRING" id="312017.Q23WL2"/>
<dbReference type="Proteomes" id="UP000009168">
    <property type="component" value="Unassembled WGS sequence"/>
</dbReference>
<dbReference type="SUPFAM" id="SSF52833">
    <property type="entry name" value="Thioredoxin-like"/>
    <property type="match status" value="1"/>
</dbReference>
<dbReference type="PROSITE" id="PS50405">
    <property type="entry name" value="GST_CTER"/>
    <property type="match status" value="1"/>
</dbReference>
<evidence type="ECO:0000259" key="1">
    <source>
        <dbReference type="PROSITE" id="PS50404"/>
    </source>
</evidence>
<reference evidence="4" key="1">
    <citation type="journal article" date="2006" name="PLoS Biol.">
        <title>Macronuclear genome sequence of the ciliate Tetrahymena thermophila, a model eukaryote.</title>
        <authorList>
            <person name="Eisen J.A."/>
            <person name="Coyne R.S."/>
            <person name="Wu M."/>
            <person name="Wu D."/>
            <person name="Thiagarajan M."/>
            <person name="Wortman J.R."/>
            <person name="Badger J.H."/>
            <person name="Ren Q."/>
            <person name="Amedeo P."/>
            <person name="Jones K.M."/>
            <person name="Tallon L.J."/>
            <person name="Delcher A.L."/>
            <person name="Salzberg S.L."/>
            <person name="Silva J.C."/>
            <person name="Haas B.J."/>
            <person name="Majoros W.H."/>
            <person name="Farzad M."/>
            <person name="Carlton J.M."/>
            <person name="Smith R.K. Jr."/>
            <person name="Garg J."/>
            <person name="Pearlman R.E."/>
            <person name="Karrer K.M."/>
            <person name="Sun L."/>
            <person name="Manning G."/>
            <person name="Elde N.C."/>
            <person name="Turkewitz A.P."/>
            <person name="Asai D.J."/>
            <person name="Wilkes D.E."/>
            <person name="Wang Y."/>
            <person name="Cai H."/>
            <person name="Collins K."/>
            <person name="Stewart B.A."/>
            <person name="Lee S.R."/>
            <person name="Wilamowska K."/>
            <person name="Weinberg Z."/>
            <person name="Ruzzo W.L."/>
            <person name="Wloga D."/>
            <person name="Gaertig J."/>
            <person name="Frankel J."/>
            <person name="Tsao C.-C."/>
            <person name="Gorovsky M.A."/>
            <person name="Keeling P.J."/>
            <person name="Waller R.F."/>
            <person name="Patron N.J."/>
            <person name="Cherry J.M."/>
            <person name="Stover N.A."/>
            <person name="Krieger C.J."/>
            <person name="del Toro C."/>
            <person name="Ryder H.F."/>
            <person name="Williamson S.C."/>
            <person name="Barbeau R.A."/>
            <person name="Hamilton E.P."/>
            <person name="Orias E."/>
        </authorList>
    </citation>
    <scope>NUCLEOTIDE SEQUENCE [LARGE SCALE GENOMIC DNA]</scope>
    <source>
        <strain evidence="4">SB210</strain>
    </source>
</reference>
<dbReference type="KEGG" id="tet:TTHERM_00924320"/>
<evidence type="ECO:0000313" key="4">
    <source>
        <dbReference type="Proteomes" id="UP000009168"/>
    </source>
</evidence>
<dbReference type="GeneID" id="7843174"/>
<organism evidence="3 4">
    <name type="scientific">Tetrahymena thermophila (strain SB210)</name>
    <dbReference type="NCBI Taxonomy" id="312017"/>
    <lineage>
        <taxon>Eukaryota</taxon>
        <taxon>Sar</taxon>
        <taxon>Alveolata</taxon>
        <taxon>Ciliophora</taxon>
        <taxon>Intramacronucleata</taxon>
        <taxon>Oligohymenophorea</taxon>
        <taxon>Hymenostomatida</taxon>
        <taxon>Tetrahymenina</taxon>
        <taxon>Tetrahymenidae</taxon>
        <taxon>Tetrahymena</taxon>
    </lineage>
</organism>
<keyword evidence="4" id="KW-1185">Reference proteome</keyword>
<dbReference type="eggNOG" id="KOG0406">
    <property type="taxonomic scope" value="Eukaryota"/>
</dbReference>
<dbReference type="SUPFAM" id="SSF47616">
    <property type="entry name" value="GST C-terminal domain-like"/>
    <property type="match status" value="1"/>
</dbReference>
<dbReference type="SFLD" id="SFLDS00019">
    <property type="entry name" value="Glutathione_Transferase_(cytos"/>
    <property type="match status" value="1"/>
</dbReference>
<dbReference type="EMBL" id="GG662607">
    <property type="protein sequence ID" value="EAS00968.4"/>
    <property type="molecule type" value="Genomic_DNA"/>
</dbReference>
<dbReference type="PROSITE" id="PS50404">
    <property type="entry name" value="GST_NTER"/>
    <property type="match status" value="1"/>
</dbReference>
<dbReference type="InterPro" id="IPR036249">
    <property type="entry name" value="Thioredoxin-like_sf"/>
</dbReference>
<feature type="domain" description="GST N-terminal" evidence="1">
    <location>
        <begin position="36"/>
        <end position="118"/>
    </location>
</feature>
<dbReference type="AlphaFoldDB" id="Q23WL2"/>
<dbReference type="OrthoDB" id="4951845at2759"/>
<dbReference type="PANTHER" id="PTHR43968">
    <property type="match status" value="1"/>
</dbReference>
<dbReference type="Gene3D" id="3.40.30.10">
    <property type="entry name" value="Glutaredoxin"/>
    <property type="match status" value="1"/>
</dbReference>
<dbReference type="GO" id="GO:0005737">
    <property type="term" value="C:cytoplasm"/>
    <property type="evidence" value="ECO:0007669"/>
    <property type="project" value="TreeGrafter"/>
</dbReference>
<protein>
    <submittedName>
        <fullName evidence="3">Glutathione S-transferase, amine-terminal domain protein</fullName>
    </submittedName>
</protein>
<sequence>IKLKKKILHLIRLQQQLLELIEFQILKKMDITATNEPVRFYCFVTCPYAIRVRTALELLQVPYEYNEIDLLVNQQLTPEFLKINPLHQVPVIINKQGQTISESLVCLEYLNDKYQPGLLPQDSFQRAQIRKWITYYSSIDAKKWRILGAIRNKNKEEAYRILNEIQQNLKFLSSQIDLPIRVEQNSKTFLFGSTFGMGDIAILPVLDQMIILFETAFGKHILKDNLNGKDVDALKALYIWFENTKQQPAYQKSTYKLQSLPQNPLIDELNLRNNWQFDKYYINFAQRKFFPSGQIPKL</sequence>
<evidence type="ECO:0000259" key="2">
    <source>
        <dbReference type="PROSITE" id="PS50405"/>
    </source>
</evidence>
<feature type="domain" description="GST C-terminal" evidence="2">
    <location>
        <begin position="122"/>
        <end position="265"/>
    </location>
</feature>
<dbReference type="SFLD" id="SFLDG00358">
    <property type="entry name" value="Main_(cytGST)"/>
    <property type="match status" value="1"/>
</dbReference>
<dbReference type="InterPro" id="IPR004045">
    <property type="entry name" value="Glutathione_S-Trfase_N"/>
</dbReference>
<dbReference type="Gene3D" id="1.20.1050.10">
    <property type="match status" value="1"/>
</dbReference>
<evidence type="ECO:0000313" key="3">
    <source>
        <dbReference type="EMBL" id="EAS00968.4"/>
    </source>
</evidence>
<dbReference type="InParanoid" id="Q23WL2"/>
<dbReference type="InterPro" id="IPR050983">
    <property type="entry name" value="GST_Omega/HSP26"/>
</dbReference>
<dbReference type="InterPro" id="IPR040079">
    <property type="entry name" value="Glutathione_S-Trfase"/>
</dbReference>
<accession>Q23WL2</accession>
<dbReference type="PANTHER" id="PTHR43968:SF6">
    <property type="entry name" value="GLUTATHIONE S-TRANSFERASE OMEGA"/>
    <property type="match status" value="1"/>
</dbReference>